<keyword evidence="1" id="KW-1133">Transmembrane helix</keyword>
<feature type="domain" description="DUF2061" evidence="2">
    <location>
        <begin position="35"/>
        <end position="86"/>
    </location>
</feature>
<keyword evidence="1" id="KW-0812">Transmembrane</keyword>
<dbReference type="EMBL" id="CP076132">
    <property type="protein sequence ID" value="QWG00253.1"/>
    <property type="molecule type" value="Genomic_DNA"/>
</dbReference>
<dbReference type="Pfam" id="PF09834">
    <property type="entry name" value="DUF2061"/>
    <property type="match status" value="1"/>
</dbReference>
<dbReference type="Proteomes" id="UP000678679">
    <property type="component" value="Chromosome 1"/>
</dbReference>
<accession>A0AAX1MY74</accession>
<proteinExistence type="predicted"/>
<protein>
    <submittedName>
        <fullName evidence="3">DUF2061 domain-containing protein</fullName>
    </submittedName>
</protein>
<keyword evidence="4" id="KW-1185">Reference proteome</keyword>
<dbReference type="InterPro" id="IPR018638">
    <property type="entry name" value="DUF2061_membrane"/>
</dbReference>
<organism evidence="3 4">
    <name type="scientific">Flammeovirga yaeyamensis</name>
    <dbReference type="NCBI Taxonomy" id="367791"/>
    <lineage>
        <taxon>Bacteria</taxon>
        <taxon>Pseudomonadati</taxon>
        <taxon>Bacteroidota</taxon>
        <taxon>Cytophagia</taxon>
        <taxon>Cytophagales</taxon>
        <taxon>Flammeovirgaceae</taxon>
        <taxon>Flammeovirga</taxon>
    </lineage>
</organism>
<evidence type="ECO:0000259" key="2">
    <source>
        <dbReference type="Pfam" id="PF09834"/>
    </source>
</evidence>
<sequence>MLADKLIERKLKVQRNKELEAEKSGLRKQPKWVSVAKSVSWRAVGTIDTMVISYFITGELTLAISIGSIEVFSKMILYYFHERLWEKFTKK</sequence>
<keyword evidence="1" id="KW-0472">Membrane</keyword>
<dbReference type="KEGG" id="fya:KMW28_11375"/>
<gene>
    <name evidence="3" type="ORF">KMW28_11375</name>
</gene>
<reference evidence="3 4" key="1">
    <citation type="submission" date="2021-05" db="EMBL/GenBank/DDBJ databases">
        <title>Comparative genomic studies on the polysaccharide-degrading batcterial strains of the Flammeovirga genus.</title>
        <authorList>
            <person name="Zewei F."/>
            <person name="Zheng Z."/>
            <person name="Yu L."/>
            <person name="Ruyue G."/>
            <person name="Yanhong M."/>
            <person name="Yuanyuan C."/>
            <person name="Jingyan G."/>
            <person name="Wenjun H."/>
        </authorList>
    </citation>
    <scope>NUCLEOTIDE SEQUENCE [LARGE SCALE GENOMIC DNA]</scope>
    <source>
        <strain evidence="3 4">NBRC:100898</strain>
    </source>
</reference>
<dbReference type="AlphaFoldDB" id="A0AAX1MY74"/>
<evidence type="ECO:0000313" key="3">
    <source>
        <dbReference type="EMBL" id="QWG00253.1"/>
    </source>
</evidence>
<dbReference type="RefSeq" id="WP_066207097.1">
    <property type="nucleotide sequence ID" value="NZ_CP076132.1"/>
</dbReference>
<feature type="transmembrane region" description="Helical" evidence="1">
    <location>
        <begin position="62"/>
        <end position="81"/>
    </location>
</feature>
<evidence type="ECO:0000256" key="1">
    <source>
        <dbReference type="SAM" id="Phobius"/>
    </source>
</evidence>
<name>A0AAX1MY74_9BACT</name>
<evidence type="ECO:0000313" key="4">
    <source>
        <dbReference type="Proteomes" id="UP000678679"/>
    </source>
</evidence>